<protein>
    <submittedName>
        <fullName evidence="1">Os02g0117750 protein</fullName>
    </submittedName>
</protein>
<dbReference type="EMBL" id="AP014958">
    <property type="protein sequence ID" value="BAS76672.1"/>
    <property type="molecule type" value="Genomic_DNA"/>
</dbReference>
<dbReference type="Gramene" id="Os02t0117750-00">
    <property type="protein sequence ID" value="Os02t0117750-00"/>
    <property type="gene ID" value="Os02g0117750"/>
</dbReference>
<reference evidence="2" key="1">
    <citation type="journal article" date="2005" name="Nature">
        <title>The map-based sequence of the rice genome.</title>
        <authorList>
            <consortium name="International rice genome sequencing project (IRGSP)"/>
            <person name="Matsumoto T."/>
            <person name="Wu J."/>
            <person name="Kanamori H."/>
            <person name="Katayose Y."/>
            <person name="Fujisawa M."/>
            <person name="Namiki N."/>
            <person name="Mizuno H."/>
            <person name="Yamamoto K."/>
            <person name="Antonio B.A."/>
            <person name="Baba T."/>
            <person name="Sakata K."/>
            <person name="Nagamura Y."/>
            <person name="Aoki H."/>
            <person name="Arikawa K."/>
            <person name="Arita K."/>
            <person name="Bito T."/>
            <person name="Chiden Y."/>
            <person name="Fujitsuka N."/>
            <person name="Fukunaka R."/>
            <person name="Hamada M."/>
            <person name="Harada C."/>
            <person name="Hayashi A."/>
            <person name="Hijishita S."/>
            <person name="Honda M."/>
            <person name="Hosokawa S."/>
            <person name="Ichikawa Y."/>
            <person name="Idonuma A."/>
            <person name="Iijima M."/>
            <person name="Ikeda M."/>
            <person name="Ikeno M."/>
            <person name="Ito K."/>
            <person name="Ito S."/>
            <person name="Ito T."/>
            <person name="Ito Y."/>
            <person name="Ito Y."/>
            <person name="Iwabuchi A."/>
            <person name="Kamiya K."/>
            <person name="Karasawa W."/>
            <person name="Kurita K."/>
            <person name="Katagiri S."/>
            <person name="Kikuta A."/>
            <person name="Kobayashi H."/>
            <person name="Kobayashi N."/>
            <person name="Machita K."/>
            <person name="Maehara T."/>
            <person name="Masukawa M."/>
            <person name="Mizubayashi T."/>
            <person name="Mukai Y."/>
            <person name="Nagasaki H."/>
            <person name="Nagata Y."/>
            <person name="Naito S."/>
            <person name="Nakashima M."/>
            <person name="Nakama Y."/>
            <person name="Nakamichi Y."/>
            <person name="Nakamura M."/>
            <person name="Meguro A."/>
            <person name="Negishi M."/>
            <person name="Ohta I."/>
            <person name="Ohta T."/>
            <person name="Okamoto M."/>
            <person name="Ono N."/>
            <person name="Saji S."/>
            <person name="Sakaguchi M."/>
            <person name="Sakai K."/>
            <person name="Shibata M."/>
            <person name="Shimokawa T."/>
            <person name="Song J."/>
            <person name="Takazaki Y."/>
            <person name="Terasawa K."/>
            <person name="Tsugane M."/>
            <person name="Tsuji K."/>
            <person name="Ueda S."/>
            <person name="Waki K."/>
            <person name="Yamagata H."/>
            <person name="Yamamoto M."/>
            <person name="Yamamoto S."/>
            <person name="Yamane H."/>
            <person name="Yoshiki S."/>
            <person name="Yoshihara R."/>
            <person name="Yukawa K."/>
            <person name="Zhong H."/>
            <person name="Yano M."/>
            <person name="Yuan Q."/>
            <person name="Ouyang S."/>
            <person name="Liu J."/>
            <person name="Jones K.M."/>
            <person name="Gansberger K."/>
            <person name="Moffat K."/>
            <person name="Hill J."/>
            <person name="Bera J."/>
            <person name="Fadrosh D."/>
            <person name="Jin S."/>
            <person name="Johri S."/>
            <person name="Kim M."/>
            <person name="Overton L."/>
            <person name="Reardon M."/>
            <person name="Tsitrin T."/>
            <person name="Vuong H."/>
            <person name="Weaver B."/>
            <person name="Ciecko A."/>
            <person name="Tallon L."/>
            <person name="Jackson J."/>
            <person name="Pai G."/>
            <person name="Aken S.V."/>
            <person name="Utterback T."/>
            <person name="Reidmuller S."/>
            <person name="Feldblyum T."/>
            <person name="Hsiao J."/>
            <person name="Zismann V."/>
            <person name="Iobst S."/>
            <person name="de Vazeille A.R."/>
            <person name="Buell C.R."/>
            <person name="Ying K."/>
            <person name="Li Y."/>
            <person name="Lu T."/>
            <person name="Huang Y."/>
            <person name="Zhao Q."/>
            <person name="Feng Q."/>
            <person name="Zhang L."/>
            <person name="Zhu J."/>
            <person name="Weng Q."/>
            <person name="Mu J."/>
            <person name="Lu Y."/>
            <person name="Fan D."/>
            <person name="Liu Y."/>
            <person name="Guan J."/>
            <person name="Zhang Y."/>
            <person name="Yu S."/>
            <person name="Liu X."/>
            <person name="Zhang Y."/>
            <person name="Hong G."/>
            <person name="Han B."/>
            <person name="Choisne N."/>
            <person name="Demange N."/>
            <person name="Orjeda G."/>
            <person name="Samain S."/>
            <person name="Cattolico L."/>
            <person name="Pelletier E."/>
            <person name="Couloux A."/>
            <person name="Segurens B."/>
            <person name="Wincker P."/>
            <person name="D'Hont A."/>
            <person name="Scarpelli C."/>
            <person name="Weissenbach J."/>
            <person name="Salanoubat M."/>
            <person name="Quetier F."/>
            <person name="Yu Y."/>
            <person name="Kim H.R."/>
            <person name="Rambo T."/>
            <person name="Currie J."/>
            <person name="Collura K."/>
            <person name="Luo M."/>
            <person name="Yang T."/>
            <person name="Ammiraju J.S.S."/>
            <person name="Engler F."/>
            <person name="Soderlund C."/>
            <person name="Wing R.A."/>
            <person name="Palmer L.E."/>
            <person name="de la Bastide M."/>
            <person name="Spiegel L."/>
            <person name="Nascimento L."/>
            <person name="Zutavern T."/>
            <person name="O'Shaughnessy A."/>
            <person name="Dike S."/>
            <person name="Dedhia N."/>
            <person name="Preston R."/>
            <person name="Balija V."/>
            <person name="McCombie W.R."/>
            <person name="Chow T."/>
            <person name="Chen H."/>
            <person name="Chung M."/>
            <person name="Chen C."/>
            <person name="Shaw J."/>
            <person name="Wu H."/>
            <person name="Hsiao K."/>
            <person name="Chao Y."/>
            <person name="Chu M."/>
            <person name="Cheng C."/>
            <person name="Hour A."/>
            <person name="Lee P."/>
            <person name="Lin S."/>
            <person name="Lin Y."/>
            <person name="Liou J."/>
            <person name="Liu S."/>
            <person name="Hsing Y."/>
            <person name="Raghuvanshi S."/>
            <person name="Mohanty A."/>
            <person name="Bharti A.K."/>
            <person name="Gaur A."/>
            <person name="Gupta V."/>
            <person name="Kumar D."/>
            <person name="Ravi V."/>
            <person name="Vij S."/>
            <person name="Kapur A."/>
            <person name="Khurana P."/>
            <person name="Khurana P."/>
            <person name="Khurana J.P."/>
            <person name="Tyagi A.K."/>
            <person name="Gaikwad K."/>
            <person name="Singh A."/>
            <person name="Dalal V."/>
            <person name="Srivastava S."/>
            <person name="Dixit A."/>
            <person name="Pal A.K."/>
            <person name="Ghazi I.A."/>
            <person name="Yadav M."/>
            <person name="Pandit A."/>
            <person name="Bhargava A."/>
            <person name="Sureshbabu K."/>
            <person name="Batra K."/>
            <person name="Sharma T.R."/>
            <person name="Mohapatra T."/>
            <person name="Singh N.K."/>
            <person name="Messing J."/>
            <person name="Nelson A.B."/>
            <person name="Fuks G."/>
            <person name="Kavchok S."/>
            <person name="Keizer G."/>
            <person name="Linton E."/>
            <person name="Llaca V."/>
            <person name="Song R."/>
            <person name="Tanyolac B."/>
            <person name="Young S."/>
            <person name="Ho-Il K."/>
            <person name="Hahn J.H."/>
            <person name="Sangsakoo G."/>
            <person name="Vanavichit A."/>
            <person name="de Mattos Luiz.A.T."/>
            <person name="Zimmer P.D."/>
            <person name="Malone G."/>
            <person name="Dellagostin O."/>
            <person name="de Oliveira A.C."/>
            <person name="Bevan M."/>
            <person name="Bancroft I."/>
            <person name="Minx P."/>
            <person name="Cordum H."/>
            <person name="Wilson R."/>
            <person name="Cheng Z."/>
            <person name="Jin W."/>
            <person name="Jiang J."/>
            <person name="Leong S.A."/>
            <person name="Iwama H."/>
            <person name="Gojobori T."/>
            <person name="Itoh T."/>
            <person name="Niimura Y."/>
            <person name="Fujii Y."/>
            <person name="Habara T."/>
            <person name="Sakai H."/>
            <person name="Sato Y."/>
            <person name="Wilson G."/>
            <person name="Kumar K."/>
            <person name="McCouch S."/>
            <person name="Juretic N."/>
            <person name="Hoen D."/>
            <person name="Wright S."/>
            <person name="Bruskiewich R."/>
            <person name="Bureau T."/>
            <person name="Miyao A."/>
            <person name="Hirochika H."/>
            <person name="Nishikawa T."/>
            <person name="Kadowaki K."/>
            <person name="Sugiura M."/>
            <person name="Burr B."/>
            <person name="Sasaki T."/>
        </authorList>
    </citation>
    <scope>NUCLEOTIDE SEQUENCE [LARGE SCALE GENOMIC DNA]</scope>
    <source>
        <strain evidence="2">cv. Nipponbare</strain>
    </source>
</reference>
<evidence type="ECO:0000313" key="2">
    <source>
        <dbReference type="Proteomes" id="UP000059680"/>
    </source>
</evidence>
<evidence type="ECO:0000313" key="1">
    <source>
        <dbReference type="EMBL" id="BAS76672.1"/>
    </source>
</evidence>
<proteinExistence type="predicted"/>
<reference evidence="1 2" key="2">
    <citation type="journal article" date="2013" name="Plant Cell Physiol.">
        <title>Rice Annotation Project Database (RAP-DB): an integrative and interactive database for rice genomics.</title>
        <authorList>
            <person name="Sakai H."/>
            <person name="Lee S.S."/>
            <person name="Tanaka T."/>
            <person name="Numa H."/>
            <person name="Kim J."/>
            <person name="Kawahara Y."/>
            <person name="Wakimoto H."/>
            <person name="Yang C.C."/>
            <person name="Iwamoto M."/>
            <person name="Abe T."/>
            <person name="Yamada Y."/>
            <person name="Muto A."/>
            <person name="Inokuchi H."/>
            <person name="Ikemura T."/>
            <person name="Matsumoto T."/>
            <person name="Sasaki T."/>
            <person name="Itoh T."/>
        </authorList>
    </citation>
    <scope>NUCLEOTIDE SEQUENCE [LARGE SCALE GENOMIC DNA]</scope>
    <source>
        <strain evidence="2">cv. Nipponbare</strain>
    </source>
</reference>
<gene>
    <name evidence="1" type="ordered locus">Os02g0117750</name>
    <name evidence="1" type="ORF">OSNPB_020117750</name>
</gene>
<dbReference type="AlphaFoldDB" id="A0A0P0VDY4"/>
<accession>A0A0P0VDY4</accession>
<reference evidence="1 2" key="3">
    <citation type="journal article" date="2013" name="Rice">
        <title>Improvement of the Oryza sativa Nipponbare reference genome using next generation sequence and optical map data.</title>
        <authorList>
            <person name="Kawahara Y."/>
            <person name="de la Bastide M."/>
            <person name="Hamilton J.P."/>
            <person name="Kanamori H."/>
            <person name="McCombie W.R."/>
            <person name="Ouyang S."/>
            <person name="Schwartz D.C."/>
            <person name="Tanaka T."/>
            <person name="Wu J."/>
            <person name="Zhou S."/>
            <person name="Childs K.L."/>
            <person name="Davidson R.M."/>
            <person name="Lin H."/>
            <person name="Quesada-Ocampo L."/>
            <person name="Vaillancourt B."/>
            <person name="Sakai H."/>
            <person name="Lee S.S."/>
            <person name="Kim J."/>
            <person name="Numa H."/>
            <person name="Itoh T."/>
            <person name="Buell C.R."/>
            <person name="Matsumoto T."/>
        </authorList>
    </citation>
    <scope>NUCLEOTIDE SEQUENCE [LARGE SCALE GENOMIC DNA]</scope>
    <source>
        <strain evidence="2">cv. Nipponbare</strain>
    </source>
</reference>
<organism evidence="1 2">
    <name type="scientific">Oryza sativa subsp. japonica</name>
    <name type="common">Rice</name>
    <dbReference type="NCBI Taxonomy" id="39947"/>
    <lineage>
        <taxon>Eukaryota</taxon>
        <taxon>Viridiplantae</taxon>
        <taxon>Streptophyta</taxon>
        <taxon>Embryophyta</taxon>
        <taxon>Tracheophyta</taxon>
        <taxon>Spermatophyta</taxon>
        <taxon>Magnoliopsida</taxon>
        <taxon>Liliopsida</taxon>
        <taxon>Poales</taxon>
        <taxon>Poaceae</taxon>
        <taxon>BOP clade</taxon>
        <taxon>Oryzoideae</taxon>
        <taxon>Oryzeae</taxon>
        <taxon>Oryzinae</taxon>
        <taxon>Oryza</taxon>
        <taxon>Oryza sativa</taxon>
    </lineage>
</organism>
<sequence length="84" mass="9092">MLEPNQTSPETFKVSSSTMLGIDLKRPRKHPTFLNSGPSSIEGFDGFVLAGLRVTKPSTKVYRSDCKAANLMLPSLVGTGTLEH</sequence>
<name>A0A0P0VDY4_ORYSJ</name>
<dbReference type="InParanoid" id="A0A0P0VDY4"/>
<dbReference type="Proteomes" id="UP000059680">
    <property type="component" value="Chromosome 2"/>
</dbReference>
<dbReference type="PaxDb" id="39947-A0A0P0VDY4"/>
<keyword evidence="2" id="KW-1185">Reference proteome</keyword>